<dbReference type="EMBL" id="QGNW01000435">
    <property type="protein sequence ID" value="RVW71566.1"/>
    <property type="molecule type" value="Genomic_DNA"/>
</dbReference>
<reference evidence="2 3" key="1">
    <citation type="journal article" date="2018" name="PLoS Genet.">
        <title>Population sequencing reveals clonal diversity and ancestral inbreeding in the grapevine cultivar Chardonnay.</title>
        <authorList>
            <person name="Roach M.J."/>
            <person name="Johnson D.L."/>
            <person name="Bohlmann J."/>
            <person name="van Vuuren H.J."/>
            <person name="Jones S.J."/>
            <person name="Pretorius I.S."/>
            <person name="Schmidt S.A."/>
            <person name="Borneman A.R."/>
        </authorList>
    </citation>
    <scope>NUCLEOTIDE SEQUENCE [LARGE SCALE GENOMIC DNA]</scope>
    <source>
        <strain evidence="3">cv. Chardonnay</strain>
        <tissue evidence="2">Leaf</tissue>
    </source>
</reference>
<dbReference type="AlphaFoldDB" id="A0A438GH84"/>
<feature type="region of interest" description="Disordered" evidence="1">
    <location>
        <begin position="1"/>
        <end position="32"/>
    </location>
</feature>
<comment type="caution">
    <text evidence="2">The sequence shown here is derived from an EMBL/GenBank/DDBJ whole genome shotgun (WGS) entry which is preliminary data.</text>
</comment>
<evidence type="ECO:0000313" key="2">
    <source>
        <dbReference type="EMBL" id="RVW71566.1"/>
    </source>
</evidence>
<dbReference type="Proteomes" id="UP000288805">
    <property type="component" value="Unassembled WGS sequence"/>
</dbReference>
<protein>
    <submittedName>
        <fullName evidence="2">Uncharacterized protein</fullName>
    </submittedName>
</protein>
<evidence type="ECO:0000313" key="3">
    <source>
        <dbReference type="Proteomes" id="UP000288805"/>
    </source>
</evidence>
<accession>A0A438GH84</accession>
<feature type="compositionally biased region" description="Basic and acidic residues" evidence="1">
    <location>
        <begin position="1"/>
        <end position="11"/>
    </location>
</feature>
<proteinExistence type="predicted"/>
<evidence type="ECO:0000256" key="1">
    <source>
        <dbReference type="SAM" id="MobiDB-lite"/>
    </source>
</evidence>
<sequence length="74" mass="8389">MRESKRARETASGESVSRAENRRKRKTSSFGWSQRPLSWKWAFHGRLASVHRGCEGRKMGKGLEGEGEKLLLSA</sequence>
<organism evidence="2 3">
    <name type="scientific">Vitis vinifera</name>
    <name type="common">Grape</name>
    <dbReference type="NCBI Taxonomy" id="29760"/>
    <lineage>
        <taxon>Eukaryota</taxon>
        <taxon>Viridiplantae</taxon>
        <taxon>Streptophyta</taxon>
        <taxon>Embryophyta</taxon>
        <taxon>Tracheophyta</taxon>
        <taxon>Spermatophyta</taxon>
        <taxon>Magnoliopsida</taxon>
        <taxon>eudicotyledons</taxon>
        <taxon>Gunneridae</taxon>
        <taxon>Pentapetalae</taxon>
        <taxon>rosids</taxon>
        <taxon>Vitales</taxon>
        <taxon>Vitaceae</taxon>
        <taxon>Viteae</taxon>
        <taxon>Vitis</taxon>
    </lineage>
</organism>
<gene>
    <name evidence="2" type="ORF">CK203_047969</name>
</gene>
<name>A0A438GH84_VITVI</name>